<dbReference type="Pfam" id="PF20434">
    <property type="entry name" value="BD-FAE"/>
    <property type="match status" value="1"/>
</dbReference>
<evidence type="ECO:0000313" key="5">
    <source>
        <dbReference type="Proteomes" id="UP000249819"/>
    </source>
</evidence>
<dbReference type="InterPro" id="IPR029058">
    <property type="entry name" value="AB_hydrolase_fold"/>
</dbReference>
<evidence type="ECO:0000256" key="2">
    <source>
        <dbReference type="SAM" id="SignalP"/>
    </source>
</evidence>
<dbReference type="InterPro" id="IPR049492">
    <property type="entry name" value="BD-FAE-like_dom"/>
</dbReference>
<dbReference type="GO" id="GO:0016787">
    <property type="term" value="F:hydrolase activity"/>
    <property type="evidence" value="ECO:0007669"/>
    <property type="project" value="UniProtKB-KW"/>
</dbReference>
<keyword evidence="2" id="KW-0732">Signal</keyword>
<feature type="domain" description="BD-FAE-like" evidence="3">
    <location>
        <begin position="74"/>
        <end position="262"/>
    </location>
</feature>
<dbReference type="RefSeq" id="WP_111591841.1">
    <property type="nucleotide sequence ID" value="NZ_QLMA01000003.1"/>
</dbReference>
<evidence type="ECO:0000256" key="1">
    <source>
        <dbReference type="ARBA" id="ARBA00022801"/>
    </source>
</evidence>
<proteinExistence type="predicted"/>
<sequence>MKTIFAILLLSACALESIAQQTSGITHIPDTSFNNSSAYRNAIKKWPEIRLAPDTLPTGVAMDTNITYYNHLQLDVFYPTGKRRPLPGVLIIHGGGWRSGNRQQHRAMAAQLAAKGYICYAPSYTLSTDALFPTAIQDLKTALRWIKVHHKKWNTDTTRIAVAGFSAGGQLAALIGSTNGFTALEHPAKLKASSNVQAIISIDGILAFIHPESAEGNDSKSTSAATYWFGYTKEEQPDQWHAASALSYANAHTPPTLFINSSNPRFHAGRTDFINILQSANIYTEVHEFDNTPHTFCLFEPWFSPTIQYMSAFLEKVFAR</sequence>
<dbReference type="AlphaFoldDB" id="A0A327WAU3"/>
<comment type="caution">
    <text evidence="4">The sequence shown here is derived from an EMBL/GenBank/DDBJ whole genome shotgun (WGS) entry which is preliminary data.</text>
</comment>
<feature type="chain" id="PRO_5016394103" evidence="2">
    <location>
        <begin position="20"/>
        <end position="320"/>
    </location>
</feature>
<organism evidence="4 5">
    <name type="scientific">Chitinophaga dinghuensis</name>
    <dbReference type="NCBI Taxonomy" id="1539050"/>
    <lineage>
        <taxon>Bacteria</taxon>
        <taxon>Pseudomonadati</taxon>
        <taxon>Bacteroidota</taxon>
        <taxon>Chitinophagia</taxon>
        <taxon>Chitinophagales</taxon>
        <taxon>Chitinophagaceae</taxon>
        <taxon>Chitinophaga</taxon>
    </lineage>
</organism>
<dbReference type="Proteomes" id="UP000249819">
    <property type="component" value="Unassembled WGS sequence"/>
</dbReference>
<evidence type="ECO:0000313" key="4">
    <source>
        <dbReference type="EMBL" id="RAJ83178.1"/>
    </source>
</evidence>
<protein>
    <submittedName>
        <fullName evidence="4">Acetyl esterase/lipase</fullName>
    </submittedName>
</protein>
<gene>
    <name evidence="4" type="ORF">CLV59_103138</name>
</gene>
<reference evidence="4 5" key="1">
    <citation type="submission" date="2018-06" db="EMBL/GenBank/DDBJ databases">
        <title>Genomic Encyclopedia of Archaeal and Bacterial Type Strains, Phase II (KMG-II): from individual species to whole genera.</title>
        <authorList>
            <person name="Goeker M."/>
        </authorList>
    </citation>
    <scope>NUCLEOTIDE SEQUENCE [LARGE SCALE GENOMIC DNA]</scope>
    <source>
        <strain evidence="4 5">DSM 29821</strain>
    </source>
</reference>
<keyword evidence="5" id="KW-1185">Reference proteome</keyword>
<name>A0A327WAU3_9BACT</name>
<dbReference type="EMBL" id="QLMA01000003">
    <property type="protein sequence ID" value="RAJ83178.1"/>
    <property type="molecule type" value="Genomic_DNA"/>
</dbReference>
<dbReference type="InterPro" id="IPR050300">
    <property type="entry name" value="GDXG_lipolytic_enzyme"/>
</dbReference>
<dbReference type="PANTHER" id="PTHR48081">
    <property type="entry name" value="AB HYDROLASE SUPERFAMILY PROTEIN C4A8.06C"/>
    <property type="match status" value="1"/>
</dbReference>
<dbReference type="PANTHER" id="PTHR48081:SF13">
    <property type="entry name" value="ALPHA_BETA HYDROLASE"/>
    <property type="match status" value="1"/>
</dbReference>
<dbReference type="Gene3D" id="3.40.50.1820">
    <property type="entry name" value="alpha/beta hydrolase"/>
    <property type="match status" value="1"/>
</dbReference>
<dbReference type="SUPFAM" id="SSF53474">
    <property type="entry name" value="alpha/beta-Hydrolases"/>
    <property type="match status" value="1"/>
</dbReference>
<accession>A0A327WAU3</accession>
<dbReference type="OrthoDB" id="9777975at2"/>
<feature type="signal peptide" evidence="2">
    <location>
        <begin position="1"/>
        <end position="19"/>
    </location>
</feature>
<evidence type="ECO:0000259" key="3">
    <source>
        <dbReference type="Pfam" id="PF20434"/>
    </source>
</evidence>
<keyword evidence="1" id="KW-0378">Hydrolase</keyword>